<evidence type="ECO:0000313" key="3">
    <source>
        <dbReference type="EMBL" id="CAK3876807.1"/>
    </source>
</evidence>
<feature type="region of interest" description="Disordered" evidence="1">
    <location>
        <begin position="92"/>
        <end position="129"/>
    </location>
</feature>
<protein>
    <submittedName>
        <fullName evidence="3">Uncharacterized protein</fullName>
    </submittedName>
</protein>
<accession>A0AAI9E885</accession>
<evidence type="ECO:0000256" key="2">
    <source>
        <dbReference type="SAM" id="SignalP"/>
    </source>
</evidence>
<feature type="signal peptide" evidence="2">
    <location>
        <begin position="1"/>
        <end position="19"/>
    </location>
</feature>
<keyword evidence="2" id="KW-0732">Signal</keyword>
<evidence type="ECO:0000313" key="4">
    <source>
        <dbReference type="Proteomes" id="UP001296104"/>
    </source>
</evidence>
<feature type="chain" id="PRO_5042462389" evidence="2">
    <location>
        <begin position="20"/>
        <end position="347"/>
    </location>
</feature>
<reference evidence="3" key="1">
    <citation type="submission" date="2023-11" db="EMBL/GenBank/DDBJ databases">
        <authorList>
            <person name="Alioto T."/>
            <person name="Alioto T."/>
            <person name="Gomez Garrido J."/>
        </authorList>
    </citation>
    <scope>NUCLEOTIDE SEQUENCE</scope>
</reference>
<dbReference type="EMBL" id="CAVMBE010000008">
    <property type="protein sequence ID" value="CAK3876807.1"/>
    <property type="molecule type" value="Genomic_DNA"/>
</dbReference>
<dbReference type="AlphaFoldDB" id="A0AAI9E885"/>
<feature type="region of interest" description="Disordered" evidence="1">
    <location>
        <begin position="38"/>
        <end position="73"/>
    </location>
</feature>
<name>A0AAI9E885_9PEZI</name>
<feature type="region of interest" description="Disordered" evidence="1">
    <location>
        <begin position="280"/>
        <end position="347"/>
    </location>
</feature>
<keyword evidence="4" id="KW-1185">Reference proteome</keyword>
<dbReference type="Proteomes" id="UP001296104">
    <property type="component" value="Unassembled WGS sequence"/>
</dbReference>
<proteinExistence type="predicted"/>
<feature type="compositionally biased region" description="Polar residues" evidence="1">
    <location>
        <begin position="45"/>
        <end position="54"/>
    </location>
</feature>
<feature type="compositionally biased region" description="Acidic residues" evidence="1">
    <location>
        <begin position="337"/>
        <end position="347"/>
    </location>
</feature>
<comment type="caution">
    <text evidence="3">The sequence shown here is derived from an EMBL/GenBank/DDBJ whole genome shotgun (WGS) entry which is preliminary data.</text>
</comment>
<feature type="compositionally biased region" description="Basic and acidic residues" evidence="1">
    <location>
        <begin position="280"/>
        <end position="292"/>
    </location>
</feature>
<sequence>MHFNLLGLAAISLATLALAAPIDKDAVLEMREPLSAEAKREASFQYDSGASRSITGDPLDDGRIGQGSRRPGLHSAVAKMEAGVESLANNVQKVPSVGGPPHNDPGQNPCDPDYAVGCTGSREEREPLSKREARIQDLTGETLNARSSGDGPVIHGRSDDHNCDFDNVLSCLGTPHKTNPPSEREASIQDLPGEILNARSLGGGPITDGRPGGSSPYCDYDDVIGCPGVKEKREPLSEREASIQYLPGETLNARALGDGPVVHGSDPYCDQYDEIGCPGVKEKREPLSEREASIQYLPGETLQASTGDGANRASAGGPGPNTPYKHPKPSKPNPFCDPDDDSFGGGC</sequence>
<evidence type="ECO:0000256" key="1">
    <source>
        <dbReference type="SAM" id="MobiDB-lite"/>
    </source>
</evidence>
<organism evidence="3 4">
    <name type="scientific">Lecanosticta acicola</name>
    <dbReference type="NCBI Taxonomy" id="111012"/>
    <lineage>
        <taxon>Eukaryota</taxon>
        <taxon>Fungi</taxon>
        <taxon>Dikarya</taxon>
        <taxon>Ascomycota</taxon>
        <taxon>Pezizomycotina</taxon>
        <taxon>Dothideomycetes</taxon>
        <taxon>Dothideomycetidae</taxon>
        <taxon>Mycosphaerellales</taxon>
        <taxon>Mycosphaerellaceae</taxon>
        <taxon>Lecanosticta</taxon>
    </lineage>
</organism>
<gene>
    <name evidence="3" type="ORF">LECACI_7A002075</name>
</gene>